<comment type="caution">
    <text evidence="3">The sequence shown here is derived from an EMBL/GenBank/DDBJ whole genome shotgun (WGS) entry which is preliminary data.</text>
</comment>
<feature type="compositionally biased region" description="Basic and acidic residues" evidence="1">
    <location>
        <begin position="58"/>
        <end position="67"/>
    </location>
</feature>
<dbReference type="Proteomes" id="UP000192578">
    <property type="component" value="Unassembled WGS sequence"/>
</dbReference>
<dbReference type="AlphaFoldDB" id="A0A1W0WCF1"/>
<feature type="region of interest" description="Disordered" evidence="1">
    <location>
        <begin position="31"/>
        <end position="67"/>
    </location>
</feature>
<organism evidence="3 4">
    <name type="scientific">Hypsibius exemplaris</name>
    <name type="common">Freshwater tardigrade</name>
    <dbReference type="NCBI Taxonomy" id="2072580"/>
    <lineage>
        <taxon>Eukaryota</taxon>
        <taxon>Metazoa</taxon>
        <taxon>Ecdysozoa</taxon>
        <taxon>Tardigrada</taxon>
        <taxon>Eutardigrada</taxon>
        <taxon>Parachela</taxon>
        <taxon>Hypsibioidea</taxon>
        <taxon>Hypsibiidae</taxon>
        <taxon>Hypsibius</taxon>
    </lineage>
</organism>
<evidence type="ECO:0000313" key="3">
    <source>
        <dbReference type="EMBL" id="OQV12848.1"/>
    </source>
</evidence>
<reference evidence="4" key="1">
    <citation type="submission" date="2017-01" db="EMBL/GenBank/DDBJ databases">
        <title>Comparative genomics of anhydrobiosis in the tardigrade Hypsibius dujardini.</title>
        <authorList>
            <person name="Yoshida Y."/>
            <person name="Koutsovoulos G."/>
            <person name="Laetsch D."/>
            <person name="Stevens L."/>
            <person name="Kumar S."/>
            <person name="Horikawa D."/>
            <person name="Ishino K."/>
            <person name="Komine S."/>
            <person name="Tomita M."/>
            <person name="Blaxter M."/>
            <person name="Arakawa K."/>
        </authorList>
    </citation>
    <scope>NUCLEOTIDE SEQUENCE [LARGE SCALE GENOMIC DNA]</scope>
    <source>
        <strain evidence="4">Z151</strain>
    </source>
</reference>
<keyword evidence="2" id="KW-0732">Signal</keyword>
<name>A0A1W0WCF1_HYPEX</name>
<accession>A0A1W0WCF1</accession>
<evidence type="ECO:0000313" key="4">
    <source>
        <dbReference type="Proteomes" id="UP000192578"/>
    </source>
</evidence>
<keyword evidence="4" id="KW-1185">Reference proteome</keyword>
<dbReference type="EMBL" id="MTYJ01000135">
    <property type="protein sequence ID" value="OQV12848.1"/>
    <property type="molecule type" value="Genomic_DNA"/>
</dbReference>
<sequence length="67" mass="6995">MHNLESGSTMANRAIITLLLLIAAVASVQAGNRQSSAGAGTGRSHLSERAGSENSSDQMDRSGWKHT</sequence>
<feature type="signal peptide" evidence="2">
    <location>
        <begin position="1"/>
        <end position="30"/>
    </location>
</feature>
<proteinExistence type="predicted"/>
<evidence type="ECO:0000256" key="2">
    <source>
        <dbReference type="SAM" id="SignalP"/>
    </source>
</evidence>
<protein>
    <submittedName>
        <fullName evidence="3">Uncharacterized protein</fullName>
    </submittedName>
</protein>
<gene>
    <name evidence="3" type="ORF">BV898_12869</name>
</gene>
<feature type="chain" id="PRO_5012190307" evidence="2">
    <location>
        <begin position="31"/>
        <end position="67"/>
    </location>
</feature>
<evidence type="ECO:0000256" key="1">
    <source>
        <dbReference type="SAM" id="MobiDB-lite"/>
    </source>
</evidence>